<feature type="repeat" description="PPR" evidence="3">
    <location>
        <begin position="349"/>
        <end position="383"/>
    </location>
</feature>
<comment type="similarity">
    <text evidence="1">Belongs to the PPR family. P subfamily.</text>
</comment>
<dbReference type="Pfam" id="PF13041">
    <property type="entry name" value="PPR_2"/>
    <property type="match status" value="2"/>
</dbReference>
<dbReference type="OMA" id="NSCAAAH"/>
<evidence type="ECO:0000256" key="1">
    <source>
        <dbReference type="ARBA" id="ARBA00007626"/>
    </source>
</evidence>
<feature type="repeat" description="PPR" evidence="3">
    <location>
        <begin position="451"/>
        <end position="485"/>
    </location>
</feature>
<dbReference type="SUPFAM" id="SSF48452">
    <property type="entry name" value="TPR-like"/>
    <property type="match status" value="1"/>
</dbReference>
<feature type="repeat" description="PPR" evidence="3">
    <location>
        <begin position="169"/>
        <end position="199"/>
    </location>
</feature>
<gene>
    <name evidence="4" type="ORF">AMTR_s00119p00029960</name>
</gene>
<evidence type="ECO:0000256" key="2">
    <source>
        <dbReference type="ARBA" id="ARBA00022737"/>
    </source>
</evidence>
<dbReference type="PANTHER" id="PTHR47939:SF5">
    <property type="entry name" value="PENTACOTRIPEPTIDE-REPEAT REGION OF PRORP DOMAIN-CONTAINING PROTEIN"/>
    <property type="match status" value="1"/>
</dbReference>
<dbReference type="InterPro" id="IPR011990">
    <property type="entry name" value="TPR-like_helical_dom_sf"/>
</dbReference>
<dbReference type="OrthoDB" id="185373at2759"/>
<feature type="repeat" description="PPR" evidence="3">
    <location>
        <begin position="278"/>
        <end position="313"/>
    </location>
</feature>
<dbReference type="InterPro" id="IPR002885">
    <property type="entry name" value="PPR_rpt"/>
</dbReference>
<dbReference type="Gramene" id="ERM97186">
    <property type="protein sequence ID" value="ERM97186"/>
    <property type="gene ID" value="AMTR_s00119p00029960"/>
</dbReference>
<dbReference type="HOGENOM" id="CLU_002706_49_20_1"/>
<keyword evidence="2" id="KW-0677">Repeat</keyword>
<feature type="repeat" description="PPR" evidence="3">
    <location>
        <begin position="486"/>
        <end position="520"/>
    </location>
</feature>
<feature type="repeat" description="PPR" evidence="3">
    <location>
        <begin position="314"/>
        <end position="348"/>
    </location>
</feature>
<dbReference type="KEGG" id="atr:18425139"/>
<dbReference type="NCBIfam" id="TIGR00756">
    <property type="entry name" value="PPR"/>
    <property type="match status" value="6"/>
</dbReference>
<dbReference type="EMBL" id="KI396540">
    <property type="protein sequence ID" value="ERM97186.1"/>
    <property type="molecule type" value="Genomic_DNA"/>
</dbReference>
<dbReference type="PROSITE" id="PS51375">
    <property type="entry name" value="PPR"/>
    <property type="match status" value="7"/>
</dbReference>
<dbReference type="AlphaFoldDB" id="W1NND2"/>
<dbReference type="eggNOG" id="KOG4197">
    <property type="taxonomic scope" value="Eukaryota"/>
</dbReference>
<dbReference type="Proteomes" id="UP000017836">
    <property type="component" value="Unassembled WGS sequence"/>
</dbReference>
<feature type="repeat" description="PPR" evidence="3">
    <location>
        <begin position="384"/>
        <end position="418"/>
    </location>
</feature>
<name>W1NND2_AMBTC</name>
<protein>
    <recommendedName>
        <fullName evidence="6">Pentacotripeptide-repeat region of PRORP domain-containing protein</fullName>
    </recommendedName>
</protein>
<reference evidence="5" key="1">
    <citation type="journal article" date="2013" name="Science">
        <title>The Amborella genome and the evolution of flowering plants.</title>
        <authorList>
            <consortium name="Amborella Genome Project"/>
        </authorList>
    </citation>
    <scope>NUCLEOTIDE SEQUENCE [LARGE SCALE GENOMIC DNA]</scope>
</reference>
<evidence type="ECO:0000256" key="3">
    <source>
        <dbReference type="PROSITE-ProRule" id="PRU00708"/>
    </source>
</evidence>
<dbReference type="Gene3D" id="1.25.40.10">
    <property type="entry name" value="Tetratricopeptide repeat domain"/>
    <property type="match status" value="3"/>
</dbReference>
<sequence length="581" mass="66688">MTLNRRAMLKVSSVLTQIGGSKYKWQPSLNNCNIEIMTSHTPSFKERCRSSLEGSNLLRCFCTIFTRSLERSEDSDGEVLTAHSDSDTEGSQLEPCMQDIALMRDVEKISVFLCGFGSDGPRARPMLEQCGIEASSDLVIRVLSKFRNDWAAAFTFFLWAGKQPGYTHSIRAYHTMISILGKMRRFDTAWALVDEMRGRHSGTSMSMVTPQTLLIMVRKYCAAHDVGNAINTFYTFKKFKFEVGINEFQDLLSALCRYKNVEDAEHLLYSNKDTFPFETKSFNIILNGWGNIVGNLREAKRTWRDMCNKGIPQDAFSYNSMISCYSRAGNLNDALKLFNQMKDLGVDPDRKVYNAMAFALAKGNCTREAIHLVKTMEEKGFSPDAVTYNSLIKPLCKARKMQDARAVFDAMLQKRFSPSFRTFHAFFRALRSEEEVFDLLDTMKRMGCSPTTDTYIMLIRKFCRWRQHENVFKIWNEMGTNGPCPDRSSYIVLTHGLFLNGRVDDAFKYYEEMKTKGFEPEPKTDEMFGAWASGKETVPPRVLELKSTTHGKNSYGRLCRDFLKQPEARRFTREKGFRFPE</sequence>
<dbReference type="Pfam" id="PF01535">
    <property type="entry name" value="PPR"/>
    <property type="match status" value="3"/>
</dbReference>
<evidence type="ECO:0000313" key="5">
    <source>
        <dbReference type="Proteomes" id="UP000017836"/>
    </source>
</evidence>
<accession>W1NND2</accession>
<keyword evidence="5" id="KW-1185">Reference proteome</keyword>
<organism evidence="4 5">
    <name type="scientific">Amborella trichopoda</name>
    <dbReference type="NCBI Taxonomy" id="13333"/>
    <lineage>
        <taxon>Eukaryota</taxon>
        <taxon>Viridiplantae</taxon>
        <taxon>Streptophyta</taxon>
        <taxon>Embryophyta</taxon>
        <taxon>Tracheophyta</taxon>
        <taxon>Spermatophyta</taxon>
        <taxon>Magnoliopsida</taxon>
        <taxon>Amborellales</taxon>
        <taxon>Amborellaceae</taxon>
        <taxon>Amborella</taxon>
    </lineage>
</organism>
<evidence type="ECO:0008006" key="6">
    <source>
        <dbReference type="Google" id="ProtNLM"/>
    </source>
</evidence>
<dbReference type="PANTHER" id="PTHR47939">
    <property type="entry name" value="MEMBRANE-ASSOCIATED SALT-INDUCIBLE PROTEIN-LIKE"/>
    <property type="match status" value="1"/>
</dbReference>
<proteinExistence type="inferred from homology"/>
<dbReference type="InterPro" id="IPR050667">
    <property type="entry name" value="PPR-containing_protein"/>
</dbReference>
<evidence type="ECO:0000313" key="4">
    <source>
        <dbReference type="EMBL" id="ERM97186.1"/>
    </source>
</evidence>